<evidence type="ECO:0000313" key="3">
    <source>
        <dbReference type="Proteomes" id="UP000299102"/>
    </source>
</evidence>
<evidence type="ECO:0000313" key="2">
    <source>
        <dbReference type="EMBL" id="GBP37449.1"/>
    </source>
</evidence>
<dbReference type="Proteomes" id="UP000299102">
    <property type="component" value="Unassembled WGS sequence"/>
</dbReference>
<proteinExistence type="predicted"/>
<dbReference type="AlphaFoldDB" id="A0A4C1VFN6"/>
<feature type="region of interest" description="Disordered" evidence="1">
    <location>
        <begin position="6"/>
        <end position="31"/>
    </location>
</feature>
<evidence type="ECO:0000256" key="1">
    <source>
        <dbReference type="SAM" id="MobiDB-lite"/>
    </source>
</evidence>
<reference evidence="2 3" key="1">
    <citation type="journal article" date="2019" name="Commun. Biol.">
        <title>The bagworm genome reveals a unique fibroin gene that provides high tensile strength.</title>
        <authorList>
            <person name="Kono N."/>
            <person name="Nakamura H."/>
            <person name="Ohtoshi R."/>
            <person name="Tomita M."/>
            <person name="Numata K."/>
            <person name="Arakawa K."/>
        </authorList>
    </citation>
    <scope>NUCLEOTIDE SEQUENCE [LARGE SCALE GENOMIC DNA]</scope>
</reference>
<accession>A0A4C1VFN6</accession>
<gene>
    <name evidence="2" type="ORF">EVAR_16354_1</name>
</gene>
<dbReference type="EMBL" id="BGZK01000333">
    <property type="protein sequence ID" value="GBP37449.1"/>
    <property type="molecule type" value="Genomic_DNA"/>
</dbReference>
<organism evidence="2 3">
    <name type="scientific">Eumeta variegata</name>
    <name type="common">Bagworm moth</name>
    <name type="synonym">Eumeta japonica</name>
    <dbReference type="NCBI Taxonomy" id="151549"/>
    <lineage>
        <taxon>Eukaryota</taxon>
        <taxon>Metazoa</taxon>
        <taxon>Ecdysozoa</taxon>
        <taxon>Arthropoda</taxon>
        <taxon>Hexapoda</taxon>
        <taxon>Insecta</taxon>
        <taxon>Pterygota</taxon>
        <taxon>Neoptera</taxon>
        <taxon>Endopterygota</taxon>
        <taxon>Lepidoptera</taxon>
        <taxon>Glossata</taxon>
        <taxon>Ditrysia</taxon>
        <taxon>Tineoidea</taxon>
        <taxon>Psychidae</taxon>
        <taxon>Oiketicinae</taxon>
        <taxon>Eumeta</taxon>
    </lineage>
</organism>
<name>A0A4C1VFN6_EUMVA</name>
<comment type="caution">
    <text evidence="2">The sequence shown here is derived from an EMBL/GenBank/DDBJ whole genome shotgun (WGS) entry which is preliminary data.</text>
</comment>
<sequence length="122" mass="13357">MFIAYASQFSGKNPERDHANGGRRKGSKPPELLVTARNAKAAAAMARAYSVKECQLNTDEKEGTPLKKMLNVGISSSLPGTNGAVYPNSQFALEEGVDLYFTQTNRLYIGGHEDVLRRRRPG</sequence>
<protein>
    <submittedName>
        <fullName evidence="2">Uncharacterized protein</fullName>
    </submittedName>
</protein>
<keyword evidence="3" id="KW-1185">Reference proteome</keyword>